<dbReference type="Pfam" id="PF13589">
    <property type="entry name" value="HATPase_c_3"/>
    <property type="match status" value="1"/>
</dbReference>
<dbReference type="InterPro" id="IPR038973">
    <property type="entry name" value="MutL/Mlh/Pms-like"/>
</dbReference>
<gene>
    <name evidence="4 7" type="primary">mutL</name>
    <name evidence="7" type="ORF">caldi_10910</name>
</gene>
<organism evidence="7 8">
    <name type="scientific">Caldinitratiruptor microaerophilus</name>
    <dbReference type="NCBI Taxonomy" id="671077"/>
    <lineage>
        <taxon>Bacteria</taxon>
        <taxon>Bacillati</taxon>
        <taxon>Bacillota</taxon>
        <taxon>Clostridia</taxon>
        <taxon>Eubacteriales</taxon>
        <taxon>Symbiobacteriaceae</taxon>
        <taxon>Caldinitratiruptor</taxon>
    </lineage>
</organism>
<dbReference type="Gene3D" id="3.30.565.10">
    <property type="entry name" value="Histidine kinase-like ATPase, C-terminal domain"/>
    <property type="match status" value="1"/>
</dbReference>
<dbReference type="InterPro" id="IPR042120">
    <property type="entry name" value="MutL_C_dimsub"/>
</dbReference>
<dbReference type="Gene3D" id="3.30.1540.20">
    <property type="entry name" value="MutL, C-terminal domain, dimerisation subdomain"/>
    <property type="match status" value="1"/>
</dbReference>
<dbReference type="GO" id="GO:0016887">
    <property type="term" value="F:ATP hydrolysis activity"/>
    <property type="evidence" value="ECO:0007669"/>
    <property type="project" value="InterPro"/>
</dbReference>
<evidence type="ECO:0000256" key="4">
    <source>
        <dbReference type="HAMAP-Rule" id="MF_00149"/>
    </source>
</evidence>
<dbReference type="GO" id="GO:0005524">
    <property type="term" value="F:ATP binding"/>
    <property type="evidence" value="ECO:0007669"/>
    <property type="project" value="InterPro"/>
</dbReference>
<evidence type="ECO:0000313" key="7">
    <source>
        <dbReference type="EMBL" id="BDG60001.1"/>
    </source>
</evidence>
<dbReference type="InterPro" id="IPR014721">
    <property type="entry name" value="Ribsml_uS5_D2-typ_fold_subgr"/>
</dbReference>
<keyword evidence="8" id="KW-1185">Reference proteome</keyword>
<dbReference type="InterPro" id="IPR036890">
    <property type="entry name" value="HATPase_C_sf"/>
</dbReference>
<accession>A0AA35G5S1</accession>
<evidence type="ECO:0000259" key="5">
    <source>
        <dbReference type="SMART" id="SM00853"/>
    </source>
</evidence>
<sequence length="617" mass="65883">MGLIRVLDERTANQIAAGEVVERPASVVKELVENSLDAGARRITVEVAGGGRELIQVVDDGCGMGPDDARLALERHATSKIASAEDLRRIRTLGFRGEALPSIASVSRLVLRTRPRDRLEGTCVRVEGGGPPEVEACGCPPGTAVEVRDLFYNTPARLKFLKTDATELGRITEVVGRLALASPGVVFRLRAGPAELLTTPGTGDLLATVHAVLGREVARALVPVEWEGGGVRVWGYAGLPQLVRAGRAHQLFFVNGRSVTDRVLRFAFEEAYRNAIPEGRHPVAVLFVAVDPEEVDVNVHPAKAEVRFRNERAVRAAVYQAVREALAAHAGLAPRGFGSGYGPAPGPAPPPGAPSAAPLQRAFPAFPSAVREVAAGAARPAPPAAAASADGGPGPDLLSREEAERAALGYPAPGQEPRTPADLIRSLRPLGQVHRTYIACDGPEGLYLVDQHAAHERVYFERVLRELESRPVAVQLLLFPATLELTPARWALWTSVADILRDAGIHAEPFGRQTLRITAIPDGVPEAHAVRLVADLLDRLAEEDLPSATVERRRRAVAALAACRAAIKANDPLAPAEQQALLDALAACEHPGECPHGRPTLILVSRAELERRFGRRG</sequence>
<dbReference type="InterPro" id="IPR020568">
    <property type="entry name" value="Ribosomal_Su5_D2-typ_SF"/>
</dbReference>
<dbReference type="FunFam" id="3.30.565.10:FF:000003">
    <property type="entry name" value="DNA mismatch repair endonuclease MutL"/>
    <property type="match status" value="1"/>
</dbReference>
<dbReference type="PANTHER" id="PTHR10073">
    <property type="entry name" value="DNA MISMATCH REPAIR PROTEIN MLH, PMS, MUTL"/>
    <property type="match status" value="1"/>
</dbReference>
<feature type="domain" description="MutL C-terminal dimerisation" evidence="5">
    <location>
        <begin position="429"/>
        <end position="573"/>
    </location>
</feature>
<dbReference type="PANTHER" id="PTHR10073:SF12">
    <property type="entry name" value="DNA MISMATCH REPAIR PROTEIN MLH1"/>
    <property type="match status" value="1"/>
</dbReference>
<dbReference type="SMART" id="SM01340">
    <property type="entry name" value="DNA_mis_repair"/>
    <property type="match status" value="1"/>
</dbReference>
<evidence type="ECO:0000259" key="6">
    <source>
        <dbReference type="SMART" id="SM01340"/>
    </source>
</evidence>
<dbReference type="SUPFAM" id="SSF118116">
    <property type="entry name" value="DNA mismatch repair protein MutL"/>
    <property type="match status" value="1"/>
</dbReference>
<comment type="function">
    <text evidence="4">This protein is involved in the repair of mismatches in DNA. It is required for dam-dependent methyl-directed DNA mismatch repair. May act as a 'molecular matchmaker', a protein that promotes the formation of a stable complex between two or more DNA-binding proteins in an ATP-dependent manner without itself being part of a final effector complex.</text>
</comment>
<evidence type="ECO:0000256" key="1">
    <source>
        <dbReference type="ARBA" id="ARBA00006082"/>
    </source>
</evidence>
<dbReference type="PROSITE" id="PS00058">
    <property type="entry name" value="DNA_MISMATCH_REPAIR_1"/>
    <property type="match status" value="1"/>
</dbReference>
<dbReference type="Proteomes" id="UP001163687">
    <property type="component" value="Chromosome"/>
</dbReference>
<dbReference type="CDD" id="cd16926">
    <property type="entry name" value="HATPase_MutL-MLH-PMS-like"/>
    <property type="match status" value="1"/>
</dbReference>
<keyword evidence="3 4" id="KW-0234">DNA repair</keyword>
<protein>
    <recommendedName>
        <fullName evidence="4">DNA mismatch repair protein MutL</fullName>
    </recommendedName>
</protein>
<name>A0AA35G5S1_9FIRM</name>
<dbReference type="GO" id="GO:0140664">
    <property type="term" value="F:ATP-dependent DNA damage sensor activity"/>
    <property type="evidence" value="ECO:0007669"/>
    <property type="project" value="InterPro"/>
</dbReference>
<dbReference type="InterPro" id="IPR013507">
    <property type="entry name" value="DNA_mismatch_S5_2-like"/>
</dbReference>
<feature type="domain" description="DNA mismatch repair protein S5" evidence="6">
    <location>
        <begin position="209"/>
        <end position="327"/>
    </location>
</feature>
<dbReference type="CDD" id="cd00782">
    <property type="entry name" value="MutL_Trans"/>
    <property type="match status" value="1"/>
</dbReference>
<dbReference type="GO" id="GO:0006298">
    <property type="term" value="P:mismatch repair"/>
    <property type="evidence" value="ECO:0007669"/>
    <property type="project" value="UniProtKB-UniRule"/>
</dbReference>
<dbReference type="Pfam" id="PF08676">
    <property type="entry name" value="MutL_C"/>
    <property type="match status" value="1"/>
</dbReference>
<dbReference type="InterPro" id="IPR037198">
    <property type="entry name" value="MutL_C_sf"/>
</dbReference>
<dbReference type="NCBIfam" id="TIGR00585">
    <property type="entry name" value="mutl"/>
    <property type="match status" value="1"/>
</dbReference>
<dbReference type="InterPro" id="IPR020667">
    <property type="entry name" value="DNA_mismatch_repair_MutL"/>
</dbReference>
<evidence type="ECO:0000256" key="3">
    <source>
        <dbReference type="ARBA" id="ARBA00023204"/>
    </source>
</evidence>
<dbReference type="AlphaFoldDB" id="A0AA35G5S1"/>
<dbReference type="InterPro" id="IPR014790">
    <property type="entry name" value="MutL_C"/>
</dbReference>
<dbReference type="KEGG" id="cmic:caldi_10910"/>
<dbReference type="InterPro" id="IPR014762">
    <property type="entry name" value="DNA_mismatch_repair_CS"/>
</dbReference>
<dbReference type="GO" id="GO:0032300">
    <property type="term" value="C:mismatch repair complex"/>
    <property type="evidence" value="ECO:0007669"/>
    <property type="project" value="InterPro"/>
</dbReference>
<dbReference type="SMART" id="SM00853">
    <property type="entry name" value="MutL_C"/>
    <property type="match status" value="1"/>
</dbReference>
<evidence type="ECO:0000256" key="2">
    <source>
        <dbReference type="ARBA" id="ARBA00022763"/>
    </source>
</evidence>
<dbReference type="EMBL" id="AP025628">
    <property type="protein sequence ID" value="BDG60001.1"/>
    <property type="molecule type" value="Genomic_DNA"/>
</dbReference>
<dbReference type="Gene3D" id="3.30.1370.100">
    <property type="entry name" value="MutL, C-terminal domain, regulatory subdomain"/>
    <property type="match status" value="1"/>
</dbReference>
<dbReference type="InterPro" id="IPR042121">
    <property type="entry name" value="MutL_C_regsub"/>
</dbReference>
<dbReference type="SUPFAM" id="SSF55874">
    <property type="entry name" value="ATPase domain of HSP90 chaperone/DNA topoisomerase II/histidine kinase"/>
    <property type="match status" value="1"/>
</dbReference>
<reference evidence="7" key="1">
    <citation type="submission" date="2022-03" db="EMBL/GenBank/DDBJ databases">
        <title>Complete genome sequence of Caldinitratiruptor microaerophilus.</title>
        <authorList>
            <person name="Mukaiyama R."/>
            <person name="Nishiyama T."/>
            <person name="Ueda K."/>
        </authorList>
    </citation>
    <scope>NUCLEOTIDE SEQUENCE</scope>
    <source>
        <strain evidence="7">JCM 16183</strain>
    </source>
</reference>
<dbReference type="RefSeq" id="WP_264844075.1">
    <property type="nucleotide sequence ID" value="NZ_AP025628.1"/>
</dbReference>
<dbReference type="HAMAP" id="MF_00149">
    <property type="entry name" value="DNA_mis_repair"/>
    <property type="match status" value="1"/>
</dbReference>
<dbReference type="Pfam" id="PF01119">
    <property type="entry name" value="DNA_mis_repair"/>
    <property type="match status" value="1"/>
</dbReference>
<dbReference type="InterPro" id="IPR002099">
    <property type="entry name" value="MutL/Mlh/PMS"/>
</dbReference>
<dbReference type="SUPFAM" id="SSF54211">
    <property type="entry name" value="Ribosomal protein S5 domain 2-like"/>
    <property type="match status" value="1"/>
</dbReference>
<evidence type="ECO:0000313" key="8">
    <source>
        <dbReference type="Proteomes" id="UP001163687"/>
    </source>
</evidence>
<keyword evidence="2 4" id="KW-0227">DNA damage</keyword>
<dbReference type="Gene3D" id="3.30.230.10">
    <property type="match status" value="1"/>
</dbReference>
<dbReference type="GO" id="GO:0030983">
    <property type="term" value="F:mismatched DNA binding"/>
    <property type="evidence" value="ECO:0007669"/>
    <property type="project" value="InterPro"/>
</dbReference>
<comment type="similarity">
    <text evidence="1 4">Belongs to the DNA mismatch repair MutL/HexB family.</text>
</comment>
<proteinExistence type="inferred from homology"/>